<sequence length="189" mass="21945">MYKKFIMMIFILLMMSACTNNETLDTGYLDVSQEDISTIYKPVDKTTAKKALPYDIKSPSYFPFEHEQTKVVISGWENSKENIVSFIQYPSTEEDAKWQEGSISQPAIPHISYTIANFDRYYSRYSNTGDYIDVDINDDITGLFKMNKAIKGAELHWFNGEMEYNLQLIYFSDDRDKLKTELLKIANSI</sequence>
<keyword evidence="3" id="KW-1185">Reference proteome</keyword>
<organism evidence="2 3">
    <name type="scientific">Alkalibacillus flavidus</name>
    <dbReference type="NCBI Taxonomy" id="546021"/>
    <lineage>
        <taxon>Bacteria</taxon>
        <taxon>Bacillati</taxon>
        <taxon>Bacillota</taxon>
        <taxon>Bacilli</taxon>
        <taxon>Bacillales</taxon>
        <taxon>Bacillaceae</taxon>
        <taxon>Alkalibacillus</taxon>
    </lineage>
</organism>
<protein>
    <recommendedName>
        <fullName evidence="4">DUF4367 domain-containing protein</fullName>
    </recommendedName>
</protein>
<name>A0ABV2KUV2_9BACI</name>
<accession>A0ABV2KUV2</accession>
<keyword evidence="1" id="KW-0732">Signal</keyword>
<dbReference type="RefSeq" id="WP_354219941.1">
    <property type="nucleotide sequence ID" value="NZ_JBEPMX010000006.1"/>
</dbReference>
<comment type="caution">
    <text evidence="2">The sequence shown here is derived from an EMBL/GenBank/DDBJ whole genome shotgun (WGS) entry which is preliminary data.</text>
</comment>
<evidence type="ECO:0000313" key="3">
    <source>
        <dbReference type="Proteomes" id="UP001549167"/>
    </source>
</evidence>
<evidence type="ECO:0000313" key="2">
    <source>
        <dbReference type="EMBL" id="MET3683362.1"/>
    </source>
</evidence>
<dbReference type="EMBL" id="JBEPMX010000006">
    <property type="protein sequence ID" value="MET3683362.1"/>
    <property type="molecule type" value="Genomic_DNA"/>
</dbReference>
<gene>
    <name evidence="2" type="ORF">ABID56_001457</name>
</gene>
<dbReference type="PROSITE" id="PS51257">
    <property type="entry name" value="PROKAR_LIPOPROTEIN"/>
    <property type="match status" value="1"/>
</dbReference>
<evidence type="ECO:0008006" key="4">
    <source>
        <dbReference type="Google" id="ProtNLM"/>
    </source>
</evidence>
<feature type="chain" id="PRO_5045650389" description="DUF4367 domain-containing protein" evidence="1">
    <location>
        <begin position="20"/>
        <end position="189"/>
    </location>
</feature>
<feature type="signal peptide" evidence="1">
    <location>
        <begin position="1"/>
        <end position="19"/>
    </location>
</feature>
<proteinExistence type="predicted"/>
<evidence type="ECO:0000256" key="1">
    <source>
        <dbReference type="SAM" id="SignalP"/>
    </source>
</evidence>
<reference evidence="2 3" key="1">
    <citation type="submission" date="2024-06" db="EMBL/GenBank/DDBJ databases">
        <title>Genomic Encyclopedia of Type Strains, Phase IV (KMG-IV): sequencing the most valuable type-strain genomes for metagenomic binning, comparative biology and taxonomic classification.</title>
        <authorList>
            <person name="Goeker M."/>
        </authorList>
    </citation>
    <scope>NUCLEOTIDE SEQUENCE [LARGE SCALE GENOMIC DNA]</scope>
    <source>
        <strain evidence="2 3">DSM 23520</strain>
    </source>
</reference>
<dbReference type="Proteomes" id="UP001549167">
    <property type="component" value="Unassembled WGS sequence"/>
</dbReference>